<keyword evidence="7 16" id="KW-0547">Nucleotide-binding</keyword>
<dbReference type="InterPro" id="IPR020561">
    <property type="entry name" value="PRibGlycinamid_synth_ATP-grasp"/>
</dbReference>
<dbReference type="Pfam" id="PF01071">
    <property type="entry name" value="GARS_A"/>
    <property type="match status" value="1"/>
</dbReference>
<evidence type="ECO:0000256" key="9">
    <source>
        <dbReference type="ARBA" id="ARBA00022840"/>
    </source>
</evidence>
<dbReference type="InterPro" id="IPR011761">
    <property type="entry name" value="ATP-grasp"/>
</dbReference>
<evidence type="ECO:0000256" key="15">
    <source>
        <dbReference type="HAMAP-Rule" id="MF_00138"/>
    </source>
</evidence>
<accession>A0A1F6DH92</accession>
<evidence type="ECO:0000256" key="12">
    <source>
        <dbReference type="ARBA" id="ARBA00038345"/>
    </source>
</evidence>
<evidence type="ECO:0000256" key="10">
    <source>
        <dbReference type="ARBA" id="ARBA00022842"/>
    </source>
</evidence>
<evidence type="ECO:0000256" key="6">
    <source>
        <dbReference type="ARBA" id="ARBA00022723"/>
    </source>
</evidence>
<evidence type="ECO:0000256" key="3">
    <source>
        <dbReference type="ARBA" id="ARBA00005174"/>
    </source>
</evidence>
<dbReference type="InterPro" id="IPR020559">
    <property type="entry name" value="PRibGlycinamide_synth_CS"/>
</dbReference>
<dbReference type="UniPathway" id="UPA00074">
    <property type="reaction ID" value="UER00125"/>
</dbReference>
<sequence>MGKKVLVIGGGGREHALAWKLAQSPMVESVYVAPGNAGTAREAKTANVAIKVDDIQRLLAWTRENKPDLTIVGHENSLAAGVVDAFNENHFRILGPSRAAAQLESSKVFTKEFLKRHAIPTAAYEVYTDIDAAIGYLRSHTMPVVLKADGLGRGKGVLVARTLEEAISFARECLSGTLLGESGRRIVIEEFMDGEEATCMCVVDGTNFIALPFSQDHKRVFDGDQGPNTGGMGAYSPVPIVTADVEKAIVEKIVQPTIAGMRQEGTPFTGFLYAGLMIKDGVPKVVEFNVRLGDPEAQVIMMRLKSDLVELIEKALDGKLAESKMEVDERAALCVVMASGGYPGEYATGEEITGIEEVEKLGAKVFHAGTKEADGKLVTSGGRVLGVTALGDSIVDAQKNAYDAVAKIHFDNAHFRKDIGRRAIRKETI</sequence>
<evidence type="ECO:0000256" key="11">
    <source>
        <dbReference type="ARBA" id="ARBA00023211"/>
    </source>
</evidence>
<evidence type="ECO:0000256" key="2">
    <source>
        <dbReference type="ARBA" id="ARBA00001946"/>
    </source>
</evidence>
<evidence type="ECO:0000256" key="16">
    <source>
        <dbReference type="PROSITE-ProRule" id="PRU00409"/>
    </source>
</evidence>
<evidence type="ECO:0000256" key="14">
    <source>
        <dbReference type="ARBA" id="ARBA00042864"/>
    </source>
</evidence>
<comment type="similarity">
    <text evidence="12 15">Belongs to the GARS family.</text>
</comment>
<name>A0A1F6DH92_9BACT</name>
<dbReference type="PROSITE" id="PS50975">
    <property type="entry name" value="ATP_GRASP"/>
    <property type="match status" value="1"/>
</dbReference>
<dbReference type="SMART" id="SM01209">
    <property type="entry name" value="GARS_A"/>
    <property type="match status" value="1"/>
</dbReference>
<evidence type="ECO:0000256" key="5">
    <source>
        <dbReference type="ARBA" id="ARBA00022598"/>
    </source>
</evidence>
<dbReference type="PROSITE" id="PS00184">
    <property type="entry name" value="GARS"/>
    <property type="match status" value="1"/>
</dbReference>
<dbReference type="SUPFAM" id="SSF56059">
    <property type="entry name" value="Glutathione synthetase ATP-binding domain-like"/>
    <property type="match status" value="1"/>
</dbReference>
<dbReference type="GO" id="GO:0005524">
    <property type="term" value="F:ATP binding"/>
    <property type="evidence" value="ECO:0007669"/>
    <property type="project" value="UniProtKB-UniRule"/>
</dbReference>
<evidence type="ECO:0000256" key="13">
    <source>
        <dbReference type="ARBA" id="ARBA00042242"/>
    </source>
</evidence>
<dbReference type="InterPro" id="IPR013815">
    <property type="entry name" value="ATP_grasp_subdomain_1"/>
</dbReference>
<dbReference type="Pfam" id="PF02843">
    <property type="entry name" value="GARS_C"/>
    <property type="match status" value="1"/>
</dbReference>
<comment type="cofactor">
    <cofactor evidence="2">
        <name>Mg(2+)</name>
        <dbReference type="ChEBI" id="CHEBI:18420"/>
    </cofactor>
</comment>
<evidence type="ECO:0000256" key="1">
    <source>
        <dbReference type="ARBA" id="ARBA00001936"/>
    </source>
</evidence>
<keyword evidence="9 16" id="KW-0067">ATP-binding</keyword>
<dbReference type="PANTHER" id="PTHR43472:SF1">
    <property type="entry name" value="PHOSPHORIBOSYLAMINE--GLYCINE LIGASE, CHLOROPLASTIC"/>
    <property type="match status" value="1"/>
</dbReference>
<keyword evidence="11" id="KW-0464">Manganese</keyword>
<comment type="pathway">
    <text evidence="3 15">Purine metabolism; IMP biosynthesis via de novo pathway; N(1)-(5-phospho-D-ribosyl)glycinamide from 5-phospho-alpha-D-ribose 1-diphosphate: step 2/2.</text>
</comment>
<evidence type="ECO:0000313" key="18">
    <source>
        <dbReference type="EMBL" id="OGG60785.1"/>
    </source>
</evidence>
<dbReference type="InterPro" id="IPR020562">
    <property type="entry name" value="PRibGlycinamide_synth_N"/>
</dbReference>
<dbReference type="NCBIfam" id="TIGR00877">
    <property type="entry name" value="purD"/>
    <property type="match status" value="1"/>
</dbReference>
<organism evidence="18 19">
    <name type="scientific">Candidatus Kaiserbacteria bacterium RIFCSPHIGHO2_01_FULL_56_24</name>
    <dbReference type="NCBI Taxonomy" id="1798487"/>
    <lineage>
        <taxon>Bacteria</taxon>
        <taxon>Candidatus Kaiseribacteriota</taxon>
    </lineage>
</organism>
<reference evidence="18 19" key="1">
    <citation type="journal article" date="2016" name="Nat. Commun.">
        <title>Thousands of microbial genomes shed light on interconnected biogeochemical processes in an aquifer system.</title>
        <authorList>
            <person name="Anantharaman K."/>
            <person name="Brown C.T."/>
            <person name="Hug L.A."/>
            <person name="Sharon I."/>
            <person name="Castelle C.J."/>
            <person name="Probst A.J."/>
            <person name="Thomas B.C."/>
            <person name="Singh A."/>
            <person name="Wilkins M.J."/>
            <person name="Karaoz U."/>
            <person name="Brodie E.L."/>
            <person name="Williams K.H."/>
            <person name="Hubbard S.S."/>
            <person name="Banfield J.F."/>
        </authorList>
    </citation>
    <scope>NUCLEOTIDE SEQUENCE [LARGE SCALE GENOMIC DNA]</scope>
</reference>
<comment type="cofactor">
    <cofactor evidence="1">
        <name>Mn(2+)</name>
        <dbReference type="ChEBI" id="CHEBI:29035"/>
    </cofactor>
</comment>
<keyword evidence="6" id="KW-0479">Metal-binding</keyword>
<gene>
    <name evidence="15" type="primary">purD</name>
    <name evidence="18" type="ORF">A2765_01580</name>
</gene>
<evidence type="ECO:0000256" key="4">
    <source>
        <dbReference type="ARBA" id="ARBA00013255"/>
    </source>
</evidence>
<proteinExistence type="inferred from homology"/>
<dbReference type="EC" id="6.3.4.13" evidence="4 15"/>
<dbReference type="PANTHER" id="PTHR43472">
    <property type="entry name" value="PHOSPHORIBOSYLAMINE--GLYCINE LIGASE"/>
    <property type="match status" value="1"/>
</dbReference>
<dbReference type="GO" id="GO:0004637">
    <property type="term" value="F:phosphoribosylamine-glycine ligase activity"/>
    <property type="evidence" value="ECO:0007669"/>
    <property type="project" value="UniProtKB-UniRule"/>
</dbReference>
<dbReference type="Gene3D" id="3.30.1490.20">
    <property type="entry name" value="ATP-grasp fold, A domain"/>
    <property type="match status" value="1"/>
</dbReference>
<dbReference type="EMBL" id="MFLA01000001">
    <property type="protein sequence ID" value="OGG60785.1"/>
    <property type="molecule type" value="Genomic_DNA"/>
</dbReference>
<protein>
    <recommendedName>
        <fullName evidence="4 15">Phosphoribosylamine--glycine ligase</fullName>
        <ecNumber evidence="4 15">6.3.4.13</ecNumber>
    </recommendedName>
    <alternativeName>
        <fullName evidence="15">GARS</fullName>
    </alternativeName>
    <alternativeName>
        <fullName evidence="13 15">Glycinamide ribonucleotide synthetase</fullName>
    </alternativeName>
    <alternativeName>
        <fullName evidence="14 15">Phosphoribosylglycinamide synthetase</fullName>
    </alternativeName>
</protein>
<dbReference type="SUPFAM" id="SSF52440">
    <property type="entry name" value="PreATP-grasp domain"/>
    <property type="match status" value="1"/>
</dbReference>
<dbReference type="GO" id="GO:0046872">
    <property type="term" value="F:metal ion binding"/>
    <property type="evidence" value="ECO:0007669"/>
    <property type="project" value="UniProtKB-KW"/>
</dbReference>
<dbReference type="SUPFAM" id="SSF51246">
    <property type="entry name" value="Rudiment single hybrid motif"/>
    <property type="match status" value="1"/>
</dbReference>
<comment type="caution">
    <text evidence="18">The sequence shown here is derived from an EMBL/GenBank/DDBJ whole genome shotgun (WGS) entry which is preliminary data.</text>
</comment>
<dbReference type="SMART" id="SM01210">
    <property type="entry name" value="GARS_C"/>
    <property type="match status" value="1"/>
</dbReference>
<keyword evidence="10" id="KW-0460">Magnesium</keyword>
<comment type="catalytic activity">
    <reaction evidence="15">
        <text>5-phospho-beta-D-ribosylamine + glycine + ATP = N(1)-(5-phospho-beta-D-ribosyl)glycinamide + ADP + phosphate + H(+)</text>
        <dbReference type="Rhea" id="RHEA:17453"/>
        <dbReference type="ChEBI" id="CHEBI:15378"/>
        <dbReference type="ChEBI" id="CHEBI:30616"/>
        <dbReference type="ChEBI" id="CHEBI:43474"/>
        <dbReference type="ChEBI" id="CHEBI:57305"/>
        <dbReference type="ChEBI" id="CHEBI:58681"/>
        <dbReference type="ChEBI" id="CHEBI:143788"/>
        <dbReference type="ChEBI" id="CHEBI:456216"/>
        <dbReference type="EC" id="6.3.4.13"/>
    </reaction>
</comment>
<evidence type="ECO:0000256" key="7">
    <source>
        <dbReference type="ARBA" id="ARBA00022741"/>
    </source>
</evidence>
<dbReference type="InterPro" id="IPR016185">
    <property type="entry name" value="PreATP-grasp_dom_sf"/>
</dbReference>
<dbReference type="InterPro" id="IPR037123">
    <property type="entry name" value="PRibGlycinamide_synth_C_sf"/>
</dbReference>
<dbReference type="FunFam" id="3.40.50.20:FF:000006">
    <property type="entry name" value="Phosphoribosylamine--glycine ligase, chloroplastic"/>
    <property type="match status" value="1"/>
</dbReference>
<keyword evidence="5 15" id="KW-0436">Ligase</keyword>
<dbReference type="GO" id="GO:0006189">
    <property type="term" value="P:'de novo' IMP biosynthetic process"/>
    <property type="evidence" value="ECO:0007669"/>
    <property type="project" value="UniProtKB-UniRule"/>
</dbReference>
<dbReference type="Proteomes" id="UP000176377">
    <property type="component" value="Unassembled WGS sequence"/>
</dbReference>
<feature type="domain" description="ATP-grasp" evidence="17">
    <location>
        <begin position="111"/>
        <end position="317"/>
    </location>
</feature>
<dbReference type="GO" id="GO:0009113">
    <property type="term" value="P:purine nucleobase biosynthetic process"/>
    <property type="evidence" value="ECO:0007669"/>
    <property type="project" value="InterPro"/>
</dbReference>
<dbReference type="HAMAP" id="MF_00138">
    <property type="entry name" value="GARS"/>
    <property type="match status" value="1"/>
</dbReference>
<dbReference type="FunFam" id="3.30.470.20:FF:000031">
    <property type="entry name" value="Phosphoribosylamine--glycine ligase"/>
    <property type="match status" value="1"/>
</dbReference>
<dbReference type="FunFam" id="3.90.600.10:FF:000001">
    <property type="entry name" value="Trifunctional purine biosynthetic protein adenosine-3"/>
    <property type="match status" value="1"/>
</dbReference>
<dbReference type="InterPro" id="IPR020560">
    <property type="entry name" value="PRibGlycinamide_synth_C-dom"/>
</dbReference>
<evidence type="ECO:0000313" key="19">
    <source>
        <dbReference type="Proteomes" id="UP000176377"/>
    </source>
</evidence>
<dbReference type="InterPro" id="IPR000115">
    <property type="entry name" value="PRibGlycinamide_synth"/>
</dbReference>
<dbReference type="Gene3D" id="3.90.600.10">
    <property type="entry name" value="Phosphoribosylglycinamide synthetase, C-terminal domain"/>
    <property type="match status" value="1"/>
</dbReference>
<dbReference type="InterPro" id="IPR011054">
    <property type="entry name" value="Rudment_hybrid_motif"/>
</dbReference>
<dbReference type="Pfam" id="PF02844">
    <property type="entry name" value="GARS_N"/>
    <property type="match status" value="1"/>
</dbReference>
<evidence type="ECO:0000256" key="8">
    <source>
        <dbReference type="ARBA" id="ARBA00022755"/>
    </source>
</evidence>
<evidence type="ECO:0000259" key="17">
    <source>
        <dbReference type="PROSITE" id="PS50975"/>
    </source>
</evidence>
<dbReference type="Gene3D" id="3.40.50.20">
    <property type="match status" value="1"/>
</dbReference>
<dbReference type="AlphaFoldDB" id="A0A1F6DH92"/>
<keyword evidence="8 15" id="KW-0658">Purine biosynthesis</keyword>
<dbReference type="Gene3D" id="3.30.470.20">
    <property type="entry name" value="ATP-grasp fold, B domain"/>
    <property type="match status" value="1"/>
</dbReference>